<evidence type="ECO:0000313" key="1">
    <source>
        <dbReference type="EMBL" id="MBB5849195.1"/>
    </source>
</evidence>
<sequence length="79" mass="8433">MTDEQDAVDGRAGVPSWRVIADRISAEHRAADGGPIDEVDPADFDLDEDCCLGGCCAKGIAYLDAVEQAAARRARRTRA</sequence>
<keyword evidence="2" id="KW-1185">Reference proteome</keyword>
<organism evidence="1 2">
    <name type="scientific">Micrococcus endophyticus</name>
    <dbReference type="NCBI Taxonomy" id="455343"/>
    <lineage>
        <taxon>Bacteria</taxon>
        <taxon>Bacillati</taxon>
        <taxon>Actinomycetota</taxon>
        <taxon>Actinomycetes</taxon>
        <taxon>Micrococcales</taxon>
        <taxon>Micrococcaceae</taxon>
        <taxon>Micrococcus</taxon>
    </lineage>
</organism>
<dbReference type="EMBL" id="JACHMW010000001">
    <property type="protein sequence ID" value="MBB5849195.1"/>
    <property type="molecule type" value="Genomic_DNA"/>
</dbReference>
<gene>
    <name evidence="1" type="ORF">HDA33_001759</name>
</gene>
<reference evidence="1 2" key="1">
    <citation type="submission" date="2020-08" db="EMBL/GenBank/DDBJ databases">
        <title>Sequencing the genomes of 1000 actinobacteria strains.</title>
        <authorList>
            <person name="Klenk H.-P."/>
        </authorList>
    </citation>
    <scope>NUCLEOTIDE SEQUENCE [LARGE SCALE GENOMIC DNA]</scope>
    <source>
        <strain evidence="1 2">DSM 17945</strain>
    </source>
</reference>
<proteinExistence type="predicted"/>
<dbReference type="Proteomes" id="UP000567246">
    <property type="component" value="Unassembled WGS sequence"/>
</dbReference>
<comment type="caution">
    <text evidence="1">The sequence shown here is derived from an EMBL/GenBank/DDBJ whole genome shotgun (WGS) entry which is preliminary data.</text>
</comment>
<name>A0A7W9N0L8_9MICC</name>
<evidence type="ECO:0000313" key="2">
    <source>
        <dbReference type="Proteomes" id="UP000567246"/>
    </source>
</evidence>
<dbReference type="RefSeq" id="WP_184172636.1">
    <property type="nucleotide sequence ID" value="NZ_BAABAG010000014.1"/>
</dbReference>
<accession>A0A7W9N0L8</accession>
<protein>
    <submittedName>
        <fullName evidence="1">Uncharacterized protein</fullName>
    </submittedName>
</protein>
<dbReference type="AlphaFoldDB" id="A0A7W9N0L8"/>